<feature type="compositionally biased region" description="Polar residues" evidence="2">
    <location>
        <begin position="293"/>
        <end position="303"/>
    </location>
</feature>
<feature type="compositionally biased region" description="Low complexity" evidence="2">
    <location>
        <begin position="148"/>
        <end position="165"/>
    </location>
</feature>
<feature type="compositionally biased region" description="Basic residues" evidence="2">
    <location>
        <begin position="304"/>
        <end position="313"/>
    </location>
</feature>
<dbReference type="EMBL" id="PKSG01000371">
    <property type="protein sequence ID" value="POR36031.1"/>
    <property type="molecule type" value="Genomic_DNA"/>
</dbReference>
<reference evidence="4 5" key="1">
    <citation type="submission" date="2018-01" db="EMBL/GenBank/DDBJ databases">
        <title>Harnessing the power of phylogenomics to disentangle the directionality and signatures of interkingdom host jumping in the parasitic fungal genus Tolypocladium.</title>
        <authorList>
            <person name="Quandt C.A."/>
            <person name="Patterson W."/>
            <person name="Spatafora J.W."/>
        </authorList>
    </citation>
    <scope>NUCLEOTIDE SEQUENCE [LARGE SCALE GENOMIC DNA]</scope>
    <source>
        <strain evidence="4 5">NRBC 100945</strain>
    </source>
</reference>
<organism evidence="4 5">
    <name type="scientific">Tolypocladium paradoxum</name>
    <dbReference type="NCBI Taxonomy" id="94208"/>
    <lineage>
        <taxon>Eukaryota</taxon>
        <taxon>Fungi</taxon>
        <taxon>Dikarya</taxon>
        <taxon>Ascomycota</taxon>
        <taxon>Pezizomycotina</taxon>
        <taxon>Sordariomycetes</taxon>
        <taxon>Hypocreomycetidae</taxon>
        <taxon>Hypocreales</taxon>
        <taxon>Ophiocordycipitaceae</taxon>
        <taxon>Tolypocladium</taxon>
    </lineage>
</organism>
<feature type="compositionally biased region" description="Polar residues" evidence="2">
    <location>
        <begin position="440"/>
        <end position="455"/>
    </location>
</feature>
<feature type="compositionally biased region" description="Polar residues" evidence="2">
    <location>
        <begin position="524"/>
        <end position="536"/>
    </location>
</feature>
<dbReference type="AlphaFoldDB" id="A0A2S4L0Q8"/>
<feature type="region of interest" description="Disordered" evidence="2">
    <location>
        <begin position="251"/>
        <end position="348"/>
    </location>
</feature>
<dbReference type="Proteomes" id="UP000237481">
    <property type="component" value="Unassembled WGS sequence"/>
</dbReference>
<feature type="compositionally biased region" description="Basic residues" evidence="2">
    <location>
        <begin position="56"/>
        <end position="66"/>
    </location>
</feature>
<feature type="domain" description="DUF4048" evidence="3">
    <location>
        <begin position="376"/>
        <end position="453"/>
    </location>
</feature>
<evidence type="ECO:0000256" key="1">
    <source>
        <dbReference type="SAM" id="Coils"/>
    </source>
</evidence>
<accession>A0A2S4L0Q8</accession>
<feature type="region of interest" description="Disordered" evidence="2">
    <location>
        <begin position="399"/>
        <end position="538"/>
    </location>
</feature>
<feature type="compositionally biased region" description="Basic and acidic residues" evidence="2">
    <location>
        <begin position="117"/>
        <end position="129"/>
    </location>
</feature>
<keyword evidence="5" id="KW-1185">Reference proteome</keyword>
<evidence type="ECO:0000313" key="5">
    <source>
        <dbReference type="Proteomes" id="UP000237481"/>
    </source>
</evidence>
<gene>
    <name evidence="4" type="ORF">TPAR_03784</name>
</gene>
<feature type="compositionally biased region" description="Basic and acidic residues" evidence="2">
    <location>
        <begin position="330"/>
        <end position="348"/>
    </location>
</feature>
<dbReference type="InterPro" id="IPR025122">
    <property type="entry name" value="DUF4048"/>
</dbReference>
<evidence type="ECO:0000256" key="2">
    <source>
        <dbReference type="SAM" id="MobiDB-lite"/>
    </source>
</evidence>
<feature type="compositionally biased region" description="Basic and acidic residues" evidence="2">
    <location>
        <begin position="278"/>
        <end position="290"/>
    </location>
</feature>
<proteinExistence type="predicted"/>
<evidence type="ECO:0000259" key="3">
    <source>
        <dbReference type="Pfam" id="PF13257"/>
    </source>
</evidence>
<keyword evidence="1" id="KW-0175">Coiled coil</keyword>
<evidence type="ECO:0000313" key="4">
    <source>
        <dbReference type="EMBL" id="POR36031.1"/>
    </source>
</evidence>
<sequence>MTGFLLQLCAADRCSLLVSHGYRHLTQAHHKALAARAASAARLRRRKANGTPSAHSQKRRRLHGSHSFRKLLHRHLDIMASRQEIRRRSSATERTPFESTLTVMAMANTCALPPDVARAHRERKPEASRMHKNNGNDAEIMPPPPLPSQGGPSARQSRSDSAASRITNRLSLTLPIAPPTSDPSRPALISAATPSIPPTPVETSTVTSPSDANEFIIAIAAQERRVLELREELARAEADLVALKKEWTSKEPYHKRGASSHVDLQRNVAPGPTNDDTAASRRSVELDRRKLLLQNQNQGTPTQNRRRVLRGGHTRTLSLLSPARTNSEFSVREDSSQEEMKLPPLDRRTAQLTNPALSKRASWQPRSAQNSPVVPQLVEDFKLGLRAFVEDIRQITVGDEPVTGRGTPAQQPGGAMNRGTPGDPEKPRSGHAARLKGSTALDSPNSGTSAPTPASKSLAPSLEKHKPTKSKHFSWTPLGFDSLDDNDWSNWESPGPSKSPRWSGSTVNSAGLEDIGSIPEAGEENNTPAKTKSTVETPILSPKLEEILPSVVNRLSPSNLKRTANSLMDEWERSLVAPEATDKESKA</sequence>
<comment type="caution">
    <text evidence="4">The sequence shown here is derived from an EMBL/GenBank/DDBJ whole genome shotgun (WGS) entry which is preliminary data.</text>
</comment>
<feature type="region of interest" description="Disordered" evidence="2">
    <location>
        <begin position="112"/>
        <end position="208"/>
    </location>
</feature>
<feature type="coiled-coil region" evidence="1">
    <location>
        <begin position="212"/>
        <end position="246"/>
    </location>
</feature>
<protein>
    <recommendedName>
        <fullName evidence="3">DUF4048 domain-containing protein</fullName>
    </recommendedName>
</protein>
<dbReference type="OrthoDB" id="4097086at2759"/>
<feature type="region of interest" description="Disordered" evidence="2">
    <location>
        <begin position="42"/>
        <end position="66"/>
    </location>
</feature>
<name>A0A2S4L0Q8_9HYPO</name>
<feature type="compositionally biased region" description="Polar residues" evidence="2">
    <location>
        <begin position="500"/>
        <end position="509"/>
    </location>
</feature>
<feature type="compositionally biased region" description="Polar residues" evidence="2">
    <location>
        <begin position="315"/>
        <end position="329"/>
    </location>
</feature>
<dbReference type="Pfam" id="PF13257">
    <property type="entry name" value="DUF4048"/>
    <property type="match status" value="1"/>
</dbReference>